<feature type="transmembrane region" description="Helical" evidence="7">
    <location>
        <begin position="118"/>
        <end position="137"/>
    </location>
</feature>
<dbReference type="RefSeq" id="WP_236038422.1">
    <property type="nucleotide sequence ID" value="NZ_BNJG01000002.1"/>
</dbReference>
<evidence type="ECO:0000259" key="8">
    <source>
        <dbReference type="PROSITE" id="PS50850"/>
    </source>
</evidence>
<dbReference type="EMBL" id="BNJG01000002">
    <property type="protein sequence ID" value="GHO57074.1"/>
    <property type="molecule type" value="Genomic_DNA"/>
</dbReference>
<evidence type="ECO:0000256" key="1">
    <source>
        <dbReference type="ARBA" id="ARBA00004651"/>
    </source>
</evidence>
<evidence type="ECO:0000256" key="4">
    <source>
        <dbReference type="ARBA" id="ARBA00022692"/>
    </source>
</evidence>
<keyword evidence="2" id="KW-0813">Transport</keyword>
<reference evidence="9 10" key="1">
    <citation type="journal article" date="2021" name="Int. J. Syst. Evol. Microbiol.">
        <title>Reticulibacter mediterranei gen. nov., sp. nov., within the new family Reticulibacteraceae fam. nov., and Ktedonospora formicarum gen. nov., sp. nov., Ktedonobacter robiniae sp. nov., Dictyobacter formicarum sp. nov. and Dictyobacter arantiisoli sp. nov., belonging to the class Ktedonobacteria.</title>
        <authorList>
            <person name="Yabe S."/>
            <person name="Zheng Y."/>
            <person name="Wang C.M."/>
            <person name="Sakai Y."/>
            <person name="Abe K."/>
            <person name="Yokota A."/>
            <person name="Donadio S."/>
            <person name="Cavaletti L."/>
            <person name="Monciardini P."/>
        </authorList>
    </citation>
    <scope>NUCLEOTIDE SEQUENCE [LARGE SCALE GENOMIC DNA]</scope>
    <source>
        <strain evidence="9 10">SOSP1-30</strain>
    </source>
</reference>
<dbReference type="Gene3D" id="1.20.1250.20">
    <property type="entry name" value="MFS general substrate transporter like domains"/>
    <property type="match status" value="1"/>
</dbReference>
<dbReference type="PANTHER" id="PTHR23513:SF11">
    <property type="entry name" value="STAPHYLOFERRIN A TRANSPORTER"/>
    <property type="match status" value="1"/>
</dbReference>
<dbReference type="SUPFAM" id="SSF103473">
    <property type="entry name" value="MFS general substrate transporter"/>
    <property type="match status" value="1"/>
</dbReference>
<feature type="transmembrane region" description="Helical" evidence="7">
    <location>
        <begin position="311"/>
        <end position="330"/>
    </location>
</feature>
<evidence type="ECO:0000256" key="6">
    <source>
        <dbReference type="ARBA" id="ARBA00023136"/>
    </source>
</evidence>
<evidence type="ECO:0000256" key="7">
    <source>
        <dbReference type="SAM" id="Phobius"/>
    </source>
</evidence>
<feature type="transmembrane region" description="Helical" evidence="7">
    <location>
        <begin position="398"/>
        <end position="416"/>
    </location>
</feature>
<feature type="domain" description="Major facilitator superfamily (MFS) profile" evidence="8">
    <location>
        <begin position="28"/>
        <end position="421"/>
    </location>
</feature>
<comment type="subcellular location">
    <subcellularLocation>
        <location evidence="1">Cell membrane</location>
        <topology evidence="1">Multi-pass membrane protein</topology>
    </subcellularLocation>
</comment>
<dbReference type="InterPro" id="IPR036259">
    <property type="entry name" value="MFS_trans_sf"/>
</dbReference>
<keyword evidence="10" id="KW-1185">Reference proteome</keyword>
<evidence type="ECO:0000256" key="3">
    <source>
        <dbReference type="ARBA" id="ARBA00022475"/>
    </source>
</evidence>
<comment type="caution">
    <text evidence="9">The sequence shown here is derived from an EMBL/GenBank/DDBJ whole genome shotgun (WGS) entry which is preliminary data.</text>
</comment>
<dbReference type="PANTHER" id="PTHR23513">
    <property type="entry name" value="INTEGRAL MEMBRANE EFFLUX PROTEIN-RELATED"/>
    <property type="match status" value="1"/>
</dbReference>
<keyword evidence="3" id="KW-1003">Cell membrane</keyword>
<protein>
    <submittedName>
        <fullName evidence="9">MFS transporter</fullName>
    </submittedName>
</protein>
<sequence length="424" mass="45831">MMTENTVPPVEAGPKGLWRAFASLRHRNYRLYWSGQVISLLGSSMQTIGLAWLVLEITHSAWQLGLVGALQAVPILLFSLFGGFVADRWPKRHVLFMTQAVAMLQALLLWVLTISGVIQVWHLYLLALLLGCMNCLYRPASSAFAVELVGREDLPNAVALNSSLSTLARIVGPGLAGIILAGSAVGVLFLINALSFLAVLIGLAFIDNDKLYAQARQVAEAGARQSMWQSLREGFTYIRETPVVLLLLLVVGLVLLFGSNFNVVLPLFATDILHMGATGFGTLSAASSIGALLATLWLAWSNQKPTMRRMLLGTLIFAILELAFALSRLYPLSIALIASVGFAESTFAAQAITTLQTVVPDHLRGRVMSVQVLIFDGSLPLGYLLMGWLSALYGPTDALLTGALLSLLAVVGGWLWHRVMLSYA</sequence>
<name>A0ABQ3UW76_9CHLR</name>
<dbReference type="CDD" id="cd06173">
    <property type="entry name" value="MFS_MefA_like"/>
    <property type="match status" value="1"/>
</dbReference>
<feature type="transmembrane region" description="Helical" evidence="7">
    <location>
        <begin position="31"/>
        <end position="55"/>
    </location>
</feature>
<accession>A0ABQ3UW76</accession>
<feature type="transmembrane region" description="Helical" evidence="7">
    <location>
        <begin position="367"/>
        <end position="386"/>
    </location>
</feature>
<proteinExistence type="predicted"/>
<keyword evidence="5 7" id="KW-1133">Transmembrane helix</keyword>
<dbReference type="InterPro" id="IPR010290">
    <property type="entry name" value="TM_effector"/>
</dbReference>
<evidence type="ECO:0000256" key="2">
    <source>
        <dbReference type="ARBA" id="ARBA00022448"/>
    </source>
</evidence>
<keyword evidence="4 7" id="KW-0812">Transmembrane</keyword>
<organism evidence="9 10">
    <name type="scientific">Ktedonobacter robiniae</name>
    <dbReference type="NCBI Taxonomy" id="2778365"/>
    <lineage>
        <taxon>Bacteria</taxon>
        <taxon>Bacillati</taxon>
        <taxon>Chloroflexota</taxon>
        <taxon>Ktedonobacteria</taxon>
        <taxon>Ktedonobacterales</taxon>
        <taxon>Ktedonobacteraceae</taxon>
        <taxon>Ktedonobacter</taxon>
    </lineage>
</organism>
<evidence type="ECO:0000313" key="9">
    <source>
        <dbReference type="EMBL" id="GHO57074.1"/>
    </source>
</evidence>
<feature type="transmembrane region" description="Helical" evidence="7">
    <location>
        <begin position="187"/>
        <end position="206"/>
    </location>
</feature>
<gene>
    <name evidence="9" type="ORF">KSB_55490</name>
</gene>
<feature type="transmembrane region" description="Helical" evidence="7">
    <location>
        <begin position="280"/>
        <end position="299"/>
    </location>
</feature>
<feature type="transmembrane region" description="Helical" evidence="7">
    <location>
        <begin position="243"/>
        <end position="268"/>
    </location>
</feature>
<keyword evidence="6 7" id="KW-0472">Membrane</keyword>
<evidence type="ECO:0000313" key="10">
    <source>
        <dbReference type="Proteomes" id="UP000654345"/>
    </source>
</evidence>
<dbReference type="Proteomes" id="UP000654345">
    <property type="component" value="Unassembled WGS sequence"/>
</dbReference>
<evidence type="ECO:0000256" key="5">
    <source>
        <dbReference type="ARBA" id="ARBA00022989"/>
    </source>
</evidence>
<dbReference type="Pfam" id="PF05977">
    <property type="entry name" value="MFS_3"/>
    <property type="match status" value="1"/>
</dbReference>
<feature type="transmembrane region" description="Helical" evidence="7">
    <location>
        <begin position="61"/>
        <end position="82"/>
    </location>
</feature>
<dbReference type="PROSITE" id="PS50850">
    <property type="entry name" value="MFS"/>
    <property type="match status" value="1"/>
</dbReference>
<dbReference type="InterPro" id="IPR020846">
    <property type="entry name" value="MFS_dom"/>
</dbReference>